<accession>A0A161RGF8</accession>
<dbReference type="GO" id="GO:0009143">
    <property type="term" value="P:nucleoside triphosphate catabolic process"/>
    <property type="evidence" value="ECO:0007669"/>
    <property type="project" value="InterPro"/>
</dbReference>
<sequence>MKTLTEEILAFNKARGWTEGNRDARNLAISVSLEASELLEHFQWQSGEQAVANNRESIMEEAADIYIYLLQLADVAGFDLDEAALAKIRKNALKYPLPAGEHQ</sequence>
<reference evidence="1 2" key="1">
    <citation type="submission" date="2016-01" db="EMBL/GenBank/DDBJ databases">
        <title>Whole genome sequencing of Bhargavaea cecembensis T14.</title>
        <authorList>
            <person name="Hong K.W."/>
        </authorList>
    </citation>
    <scope>NUCLEOTIDE SEQUENCE [LARGE SCALE GENOMIC DNA]</scope>
    <source>
        <strain evidence="1 2">T14</strain>
    </source>
</reference>
<comment type="caution">
    <text evidence="1">The sequence shown here is derived from an EMBL/GenBank/DDBJ whole genome shotgun (WGS) entry which is preliminary data.</text>
</comment>
<evidence type="ECO:0000313" key="2">
    <source>
        <dbReference type="Proteomes" id="UP000076490"/>
    </source>
</evidence>
<dbReference type="AlphaFoldDB" id="A0A161RGF8"/>
<dbReference type="RefSeq" id="WP_063181913.1">
    <property type="nucleotide sequence ID" value="NZ_LQNT01000011.1"/>
</dbReference>
<dbReference type="SUPFAM" id="SSF101386">
    <property type="entry name" value="all-alpha NTP pyrophosphatases"/>
    <property type="match status" value="1"/>
</dbReference>
<dbReference type="OrthoDB" id="9791898at2"/>
<dbReference type="Gene3D" id="1.10.287.1080">
    <property type="entry name" value="MazG-like"/>
    <property type="match status" value="1"/>
</dbReference>
<dbReference type="InterPro" id="IPR052555">
    <property type="entry name" value="dCTP_Pyrophosphatase"/>
</dbReference>
<dbReference type="Pfam" id="PF12643">
    <property type="entry name" value="MazG-like"/>
    <property type="match status" value="1"/>
</dbReference>
<proteinExistence type="predicted"/>
<dbReference type="PANTHER" id="PTHR46523">
    <property type="entry name" value="DCTP PYROPHOSPHATASE 1"/>
    <property type="match status" value="1"/>
</dbReference>
<protein>
    <submittedName>
        <fullName evidence="1">Nucleotide pyrophosphohydrolase</fullName>
    </submittedName>
</protein>
<dbReference type="GO" id="GO:0047429">
    <property type="term" value="F:nucleoside triphosphate diphosphatase activity"/>
    <property type="evidence" value="ECO:0007669"/>
    <property type="project" value="InterPro"/>
</dbReference>
<gene>
    <name evidence="1" type="ORF">AV656_10660</name>
</gene>
<dbReference type="Proteomes" id="UP000076490">
    <property type="component" value="Unassembled WGS sequence"/>
</dbReference>
<evidence type="ECO:0000313" key="1">
    <source>
        <dbReference type="EMBL" id="KZE37038.1"/>
    </source>
</evidence>
<dbReference type="CDD" id="cd11537">
    <property type="entry name" value="NTP-PPase_RS21-C6_like"/>
    <property type="match status" value="1"/>
</dbReference>
<organism evidence="1 2">
    <name type="scientific">Bhargavaea cecembensis</name>
    <dbReference type="NCBI Taxonomy" id="394098"/>
    <lineage>
        <taxon>Bacteria</taxon>
        <taxon>Bacillati</taxon>
        <taxon>Bacillota</taxon>
        <taxon>Bacilli</taxon>
        <taxon>Bacillales</taxon>
        <taxon>Caryophanaceae</taxon>
        <taxon>Bhargavaea</taxon>
    </lineage>
</organism>
<keyword evidence="1" id="KW-0378">Hydrolase</keyword>
<dbReference type="PANTHER" id="PTHR46523:SF1">
    <property type="entry name" value="DCTP PYROPHOSPHATASE 1"/>
    <property type="match status" value="1"/>
</dbReference>
<dbReference type="EMBL" id="LQNT01000011">
    <property type="protein sequence ID" value="KZE37038.1"/>
    <property type="molecule type" value="Genomic_DNA"/>
</dbReference>
<dbReference type="PIRSF" id="PIRSF029826">
    <property type="entry name" value="UCP029826_pph"/>
    <property type="match status" value="1"/>
</dbReference>
<dbReference type="InterPro" id="IPR025984">
    <property type="entry name" value="DCTPP"/>
</dbReference>
<name>A0A161RGF8_9BACL</name>